<feature type="domain" description="GGDEF" evidence="2">
    <location>
        <begin position="163"/>
        <end position="296"/>
    </location>
</feature>
<proteinExistence type="predicted"/>
<dbReference type="SUPFAM" id="SSF55073">
    <property type="entry name" value="Nucleotide cyclase"/>
    <property type="match status" value="1"/>
</dbReference>
<gene>
    <name evidence="3" type="ORF">BKP37_09230</name>
</gene>
<dbReference type="Gene3D" id="3.30.450.20">
    <property type="entry name" value="PAS domain"/>
    <property type="match status" value="1"/>
</dbReference>
<evidence type="ECO:0000259" key="2">
    <source>
        <dbReference type="PROSITE" id="PS50887"/>
    </source>
</evidence>
<dbReference type="SMART" id="SM00267">
    <property type="entry name" value="GGDEF"/>
    <property type="match status" value="1"/>
</dbReference>
<dbReference type="AlphaFoldDB" id="A0A1S2LN18"/>
<dbReference type="Gene3D" id="3.30.70.270">
    <property type="match status" value="1"/>
</dbReference>
<dbReference type="OrthoDB" id="9759607at2"/>
<protein>
    <recommendedName>
        <fullName evidence="5">GGDEF domain-containing protein</fullName>
    </recommendedName>
</protein>
<dbReference type="InterPro" id="IPR052163">
    <property type="entry name" value="DGC-Regulatory_Protein"/>
</dbReference>
<dbReference type="EMBL" id="MLQR01000024">
    <property type="protein sequence ID" value="OIJ13929.1"/>
    <property type="molecule type" value="Genomic_DNA"/>
</dbReference>
<dbReference type="CDD" id="cd01949">
    <property type="entry name" value="GGDEF"/>
    <property type="match status" value="1"/>
</dbReference>
<dbReference type="PANTHER" id="PTHR46663:SF3">
    <property type="entry name" value="SLL0267 PROTEIN"/>
    <property type="match status" value="1"/>
</dbReference>
<dbReference type="Pfam" id="PF00990">
    <property type="entry name" value="GGDEF"/>
    <property type="match status" value="1"/>
</dbReference>
<reference evidence="3 4" key="1">
    <citation type="submission" date="2016-10" db="EMBL/GenBank/DDBJ databases">
        <title>Draft genome sequences of four alkaliphilic bacteria belonging to the Anaerobacillus genus.</title>
        <authorList>
            <person name="Bassil N.M."/>
            <person name="Lloyd J.R."/>
        </authorList>
    </citation>
    <scope>NUCLEOTIDE SEQUENCE [LARGE SCALE GENOMIC DNA]</scope>
    <source>
        <strain evidence="3 4">DSM 18345</strain>
    </source>
</reference>
<keyword evidence="4" id="KW-1185">Reference proteome</keyword>
<dbReference type="InterPro" id="IPR029787">
    <property type="entry name" value="Nucleotide_cyclase"/>
</dbReference>
<dbReference type="Proteomes" id="UP000179524">
    <property type="component" value="Unassembled WGS sequence"/>
</dbReference>
<evidence type="ECO:0000259" key="1">
    <source>
        <dbReference type="PROSITE" id="PS50113"/>
    </source>
</evidence>
<sequence>MRELFQTNRDEFIKFINYLKDLIFIMEVISEREFRYLIVNDAAKEALNCSNMIGLKIEDVVSMQDAKFLIEKYREVIINKKENNFVARYQKDKYGETVLSPIFNEENDVVYIIGVTRDVTARHLYEEKIRHLAFYDSLTGLPNRELFNRDLNRAMENANRLKSKLALLYIDCDNLKPVNDQYGHDIGDQFLIEVAKRLHRSVRVNDSLARIGGDEFNILLTGINKNKDIIKIVNRIYSTMKRDWIYANIKVDIHISIGIAVFPTHAKDAHRLLKKADIALYKAKQCGRNCYCFSDS</sequence>
<dbReference type="PROSITE" id="PS50113">
    <property type="entry name" value="PAC"/>
    <property type="match status" value="1"/>
</dbReference>
<dbReference type="FunFam" id="3.30.70.270:FF:000001">
    <property type="entry name" value="Diguanylate cyclase domain protein"/>
    <property type="match status" value="1"/>
</dbReference>
<dbReference type="RefSeq" id="WP_071309316.1">
    <property type="nucleotide sequence ID" value="NZ_MLQR01000024.1"/>
</dbReference>
<dbReference type="InterPro" id="IPR000160">
    <property type="entry name" value="GGDEF_dom"/>
</dbReference>
<evidence type="ECO:0000313" key="4">
    <source>
        <dbReference type="Proteomes" id="UP000179524"/>
    </source>
</evidence>
<dbReference type="InterPro" id="IPR013656">
    <property type="entry name" value="PAS_4"/>
</dbReference>
<dbReference type="NCBIfam" id="TIGR00254">
    <property type="entry name" value="GGDEF"/>
    <property type="match status" value="1"/>
</dbReference>
<dbReference type="InterPro" id="IPR000700">
    <property type="entry name" value="PAS-assoc_C"/>
</dbReference>
<feature type="domain" description="PAC" evidence="1">
    <location>
        <begin position="79"/>
        <end position="131"/>
    </location>
</feature>
<dbReference type="PROSITE" id="PS50887">
    <property type="entry name" value="GGDEF"/>
    <property type="match status" value="1"/>
</dbReference>
<accession>A0A1S2LN18</accession>
<dbReference type="SUPFAM" id="SSF55785">
    <property type="entry name" value="PYP-like sensor domain (PAS domain)"/>
    <property type="match status" value="1"/>
</dbReference>
<evidence type="ECO:0000313" key="3">
    <source>
        <dbReference type="EMBL" id="OIJ13929.1"/>
    </source>
</evidence>
<name>A0A1S2LN18_9BACI</name>
<dbReference type="PANTHER" id="PTHR46663">
    <property type="entry name" value="DIGUANYLATE CYCLASE DGCT-RELATED"/>
    <property type="match status" value="1"/>
</dbReference>
<comment type="caution">
    <text evidence="3">The sequence shown here is derived from an EMBL/GenBank/DDBJ whole genome shotgun (WGS) entry which is preliminary data.</text>
</comment>
<dbReference type="Pfam" id="PF08448">
    <property type="entry name" value="PAS_4"/>
    <property type="match status" value="1"/>
</dbReference>
<dbReference type="InterPro" id="IPR043128">
    <property type="entry name" value="Rev_trsase/Diguanyl_cyclase"/>
</dbReference>
<organism evidence="3 4">
    <name type="scientific">Anaerobacillus alkalilacustris</name>
    <dbReference type="NCBI Taxonomy" id="393763"/>
    <lineage>
        <taxon>Bacteria</taxon>
        <taxon>Bacillati</taxon>
        <taxon>Bacillota</taxon>
        <taxon>Bacilli</taxon>
        <taxon>Bacillales</taxon>
        <taxon>Bacillaceae</taxon>
        <taxon>Anaerobacillus</taxon>
    </lineage>
</organism>
<evidence type="ECO:0008006" key="5">
    <source>
        <dbReference type="Google" id="ProtNLM"/>
    </source>
</evidence>
<dbReference type="InterPro" id="IPR035965">
    <property type="entry name" value="PAS-like_dom_sf"/>
</dbReference>